<evidence type="ECO:0000313" key="5">
    <source>
        <dbReference type="Proteomes" id="UP000239649"/>
    </source>
</evidence>
<dbReference type="UniPathway" id="UPA00143"/>
<dbReference type="Gene3D" id="3.30.40.10">
    <property type="entry name" value="Zinc/RING finger domain, C3HC4 (zinc finger)"/>
    <property type="match status" value="1"/>
</dbReference>
<dbReference type="InterPro" id="IPR003613">
    <property type="entry name" value="Ubox_domain"/>
</dbReference>
<dbReference type="PROSITE" id="PS51698">
    <property type="entry name" value="U_BOX"/>
    <property type="match status" value="1"/>
</dbReference>
<feature type="repeat" description="ANK" evidence="1">
    <location>
        <begin position="60"/>
        <end position="92"/>
    </location>
</feature>
<feature type="region of interest" description="Disordered" evidence="2">
    <location>
        <begin position="293"/>
        <end position="319"/>
    </location>
</feature>
<dbReference type="InterPro" id="IPR013083">
    <property type="entry name" value="Znf_RING/FYVE/PHD"/>
</dbReference>
<dbReference type="AlphaFoldDB" id="A0A2P6V0S2"/>
<dbReference type="Pfam" id="PF04564">
    <property type="entry name" value="U-box"/>
    <property type="match status" value="1"/>
</dbReference>
<accession>A0A2P6V0S2</accession>
<dbReference type="GO" id="GO:0004842">
    <property type="term" value="F:ubiquitin-protein transferase activity"/>
    <property type="evidence" value="ECO:0007669"/>
    <property type="project" value="InterPro"/>
</dbReference>
<feature type="region of interest" description="Disordered" evidence="2">
    <location>
        <begin position="386"/>
        <end position="407"/>
    </location>
</feature>
<feature type="region of interest" description="Disordered" evidence="2">
    <location>
        <begin position="243"/>
        <end position="266"/>
    </location>
</feature>
<dbReference type="OrthoDB" id="885946at2759"/>
<dbReference type="PROSITE" id="PS50297">
    <property type="entry name" value="ANK_REP_REGION"/>
    <property type="match status" value="2"/>
</dbReference>
<keyword evidence="5" id="KW-1185">Reference proteome</keyword>
<evidence type="ECO:0000313" key="4">
    <source>
        <dbReference type="EMBL" id="PSC67696.1"/>
    </source>
</evidence>
<gene>
    <name evidence="4" type="ORF">C2E20_8634</name>
</gene>
<dbReference type="InterPro" id="IPR052085">
    <property type="entry name" value="WD-SAM-U-box"/>
</dbReference>
<comment type="caution">
    <text evidence="4">The sequence shown here is derived from an EMBL/GenBank/DDBJ whole genome shotgun (WGS) entry which is preliminary data.</text>
</comment>
<dbReference type="GO" id="GO:0016567">
    <property type="term" value="P:protein ubiquitination"/>
    <property type="evidence" value="ECO:0007669"/>
    <property type="project" value="UniProtKB-UniPathway"/>
</dbReference>
<dbReference type="PANTHER" id="PTHR46573:SF1">
    <property type="entry name" value="WD REPEAT, SAM AND U-BOX DOMAIN-CONTAINING PROTEIN 1"/>
    <property type="match status" value="1"/>
</dbReference>
<dbReference type="EMBL" id="LHPF02000050">
    <property type="protein sequence ID" value="PSC67696.1"/>
    <property type="molecule type" value="Genomic_DNA"/>
</dbReference>
<feature type="compositionally biased region" description="Gly residues" evidence="2">
    <location>
        <begin position="251"/>
        <end position="263"/>
    </location>
</feature>
<dbReference type="SUPFAM" id="SSF57850">
    <property type="entry name" value="RING/U-box"/>
    <property type="match status" value="1"/>
</dbReference>
<evidence type="ECO:0000259" key="3">
    <source>
        <dbReference type="PROSITE" id="PS51698"/>
    </source>
</evidence>
<dbReference type="Gene3D" id="1.25.40.20">
    <property type="entry name" value="Ankyrin repeat-containing domain"/>
    <property type="match status" value="2"/>
</dbReference>
<sequence>MADDFESLHQKLRQLWYPAALDAADQKGLTLLMHAAGAGQRQAVKLLLQRGAAVALKGPGGVTALHCAAGAGDAACVQLLLAGGADILGKDNAGRTALQVAQLLGHKEAAGPLREAVAQRIFGSALPAITATGGAAPGGGVQVGPAPAAGPAARPGTGTVTARSAAAAAGAAPVPGAGSGYGYSAAGARSPPGPASSAGAASVASIGAPDAPSSARLGAPLGAASRSSASVEWQAGLRRPRVSLASPADAPGGGGAGGQGGVAVEGRSRTPSIFSAGGAAAAGSVHSARAASGAASVPTGGSARPATGTRAGPNASGGTAGLLAQLQRRSSSGSARTAAAAPKAGTNLQVHLCCPITGKPMRDPVTAADGHTYERAAIEAWFAKERAAGRKPRSPLTDEPLGSTTLRPNHLVRSLAATVERSARG</sequence>
<dbReference type="PANTHER" id="PTHR46573">
    <property type="entry name" value="WD REPEAT, SAM AND U-BOX DOMAIN-CONTAINING PROTEIN 1"/>
    <property type="match status" value="1"/>
</dbReference>
<dbReference type="CDD" id="cd16655">
    <property type="entry name" value="RING-Ubox_WDSUB1-like"/>
    <property type="match status" value="1"/>
</dbReference>
<proteinExistence type="predicted"/>
<dbReference type="PROSITE" id="PS50088">
    <property type="entry name" value="ANK_REPEAT"/>
    <property type="match status" value="2"/>
</dbReference>
<organism evidence="4 5">
    <name type="scientific">Micractinium conductrix</name>
    <dbReference type="NCBI Taxonomy" id="554055"/>
    <lineage>
        <taxon>Eukaryota</taxon>
        <taxon>Viridiplantae</taxon>
        <taxon>Chlorophyta</taxon>
        <taxon>core chlorophytes</taxon>
        <taxon>Trebouxiophyceae</taxon>
        <taxon>Chlorellales</taxon>
        <taxon>Chlorellaceae</taxon>
        <taxon>Chlorella clade</taxon>
        <taxon>Micractinium</taxon>
    </lineage>
</organism>
<feature type="domain" description="U-box" evidence="3">
    <location>
        <begin position="347"/>
        <end position="425"/>
    </location>
</feature>
<dbReference type="SMART" id="SM00248">
    <property type="entry name" value="ANK"/>
    <property type="match status" value="2"/>
</dbReference>
<reference evidence="4 5" key="1">
    <citation type="journal article" date="2018" name="Plant J.">
        <title>Genome sequences of Chlorella sorokiniana UTEX 1602 and Micractinium conductrix SAG 241.80: implications to maltose excretion by a green alga.</title>
        <authorList>
            <person name="Arriola M.B."/>
            <person name="Velmurugan N."/>
            <person name="Zhang Y."/>
            <person name="Plunkett M.H."/>
            <person name="Hondzo H."/>
            <person name="Barney B.M."/>
        </authorList>
    </citation>
    <scope>NUCLEOTIDE SEQUENCE [LARGE SCALE GENOMIC DNA]</scope>
    <source>
        <strain evidence="4 5">SAG 241.80</strain>
    </source>
</reference>
<keyword evidence="1" id="KW-0040">ANK repeat</keyword>
<name>A0A2P6V0S2_9CHLO</name>
<feature type="repeat" description="ANK" evidence="1">
    <location>
        <begin position="27"/>
        <end position="59"/>
    </location>
</feature>
<protein>
    <submittedName>
        <fullName evidence="4">Sel1 domain repeat-containing</fullName>
    </submittedName>
</protein>
<dbReference type="SUPFAM" id="SSF48403">
    <property type="entry name" value="Ankyrin repeat"/>
    <property type="match status" value="1"/>
</dbReference>
<dbReference type="Pfam" id="PF12796">
    <property type="entry name" value="Ank_2"/>
    <property type="match status" value="1"/>
</dbReference>
<evidence type="ECO:0000256" key="2">
    <source>
        <dbReference type="SAM" id="MobiDB-lite"/>
    </source>
</evidence>
<dbReference type="Proteomes" id="UP000239649">
    <property type="component" value="Unassembled WGS sequence"/>
</dbReference>
<dbReference type="SMART" id="SM00504">
    <property type="entry name" value="Ubox"/>
    <property type="match status" value="1"/>
</dbReference>
<dbReference type="InterPro" id="IPR036770">
    <property type="entry name" value="Ankyrin_rpt-contain_sf"/>
</dbReference>
<dbReference type="InterPro" id="IPR002110">
    <property type="entry name" value="Ankyrin_rpt"/>
</dbReference>
<evidence type="ECO:0000256" key="1">
    <source>
        <dbReference type="PROSITE-ProRule" id="PRU00023"/>
    </source>
</evidence>